<evidence type="ECO:0000259" key="7">
    <source>
        <dbReference type="PROSITE" id="PS51665"/>
    </source>
</evidence>
<feature type="compositionally biased region" description="Polar residues" evidence="6">
    <location>
        <begin position="253"/>
        <end position="265"/>
    </location>
</feature>
<evidence type="ECO:0000256" key="2">
    <source>
        <dbReference type="ARBA" id="ARBA00004245"/>
    </source>
</evidence>
<dbReference type="PANTHER" id="PTHR21490">
    <property type="entry name" value="ENKURIN-RELATED"/>
    <property type="match status" value="1"/>
</dbReference>
<proteinExistence type="predicted"/>
<dbReference type="Proteomes" id="UP000281406">
    <property type="component" value="Unassembled WGS sequence"/>
</dbReference>
<dbReference type="OrthoDB" id="10264920at2759"/>
<dbReference type="PANTHER" id="PTHR21490:SF2">
    <property type="entry name" value="ENKURIN DOMAIN-CONTAINING PROTEIN 1"/>
    <property type="match status" value="1"/>
</dbReference>
<keyword evidence="5" id="KW-0966">Cell projection</keyword>
<evidence type="ECO:0000313" key="8">
    <source>
        <dbReference type="EMBL" id="ROI64775.1"/>
    </source>
</evidence>
<keyword evidence="9" id="KW-1185">Reference proteome</keyword>
<feature type="region of interest" description="Disordered" evidence="6">
    <location>
        <begin position="176"/>
        <end position="208"/>
    </location>
</feature>
<dbReference type="GO" id="GO:0005881">
    <property type="term" value="C:cytoplasmic microtubule"/>
    <property type="evidence" value="ECO:0007669"/>
    <property type="project" value="TreeGrafter"/>
</dbReference>
<evidence type="ECO:0000256" key="1">
    <source>
        <dbReference type="ARBA" id="ARBA00004138"/>
    </source>
</evidence>
<feature type="domain" description="Enkurin" evidence="7">
    <location>
        <begin position="280"/>
        <end position="372"/>
    </location>
</feature>
<keyword evidence="3" id="KW-0963">Cytoplasm</keyword>
<protein>
    <submittedName>
        <fullName evidence="8">Enkurin domain-containing protein 1</fullName>
    </submittedName>
</protein>
<feature type="region of interest" description="Disordered" evidence="6">
    <location>
        <begin position="248"/>
        <end position="270"/>
    </location>
</feature>
<evidence type="ECO:0000256" key="4">
    <source>
        <dbReference type="ARBA" id="ARBA00023212"/>
    </source>
</evidence>
<feature type="compositionally biased region" description="Polar residues" evidence="6">
    <location>
        <begin position="191"/>
        <end position="208"/>
    </location>
</feature>
<evidence type="ECO:0000313" key="9">
    <source>
        <dbReference type="Proteomes" id="UP000281406"/>
    </source>
</evidence>
<organism evidence="8 9">
    <name type="scientific">Anabarilius grahami</name>
    <name type="common">Kanglang fish</name>
    <name type="synonym">Barilius grahami</name>
    <dbReference type="NCBI Taxonomy" id="495550"/>
    <lineage>
        <taxon>Eukaryota</taxon>
        <taxon>Metazoa</taxon>
        <taxon>Chordata</taxon>
        <taxon>Craniata</taxon>
        <taxon>Vertebrata</taxon>
        <taxon>Euteleostomi</taxon>
        <taxon>Actinopterygii</taxon>
        <taxon>Neopterygii</taxon>
        <taxon>Teleostei</taxon>
        <taxon>Ostariophysi</taxon>
        <taxon>Cypriniformes</taxon>
        <taxon>Xenocyprididae</taxon>
        <taxon>Xenocypridinae</taxon>
        <taxon>Xenocypridinae incertae sedis</taxon>
        <taxon>Anabarilius</taxon>
    </lineage>
</organism>
<dbReference type="InterPro" id="IPR052102">
    <property type="entry name" value="Enkurin_domain-protein"/>
</dbReference>
<keyword evidence="4" id="KW-0206">Cytoskeleton</keyword>
<feature type="region of interest" description="Disordered" evidence="6">
    <location>
        <begin position="1"/>
        <end position="64"/>
    </location>
</feature>
<comment type="subcellular location">
    <subcellularLocation>
        <location evidence="1">Cell projection</location>
        <location evidence="1">Cilium</location>
    </subcellularLocation>
    <subcellularLocation>
        <location evidence="2">Cytoplasm</location>
        <location evidence="2">Cytoskeleton</location>
    </subcellularLocation>
</comment>
<accession>A0A3N0XLH5</accession>
<gene>
    <name evidence="8" type="ORF">DPX16_3322</name>
</gene>
<reference evidence="8 9" key="1">
    <citation type="submission" date="2018-10" db="EMBL/GenBank/DDBJ databases">
        <title>Genome assembly for a Yunnan-Guizhou Plateau 3E fish, Anabarilius grahami (Regan), and its evolutionary and genetic applications.</title>
        <authorList>
            <person name="Jiang W."/>
        </authorList>
    </citation>
    <scope>NUCLEOTIDE SEQUENCE [LARGE SCALE GENOMIC DNA]</scope>
    <source>
        <strain evidence="8">AG-KIZ</strain>
        <tissue evidence="8">Muscle</tissue>
    </source>
</reference>
<dbReference type="AlphaFoldDB" id="A0A3N0XLH5"/>
<sequence>MCEGPSAISGPIPPDPTLFPEYYKRPSSARGRLEGNVQNGSSPLLKGPLAPDPGCHSARSSPRPRIGANAVHILERGQRGVVGNLLRLEGVALNPSPAKPKPAIRDFGKENVRKLREVQKRFRELEAQREHAKPVPVKALWISPKYQDVPSRVMAPLQETSPSKKAECQNFLKAHSQCGAGGRPPLRRSESGPSLSPSATAAAGDSNTEVHTQINLKHKTHCVSPLLYDMHVRGHTVDFVSHNARAARKTNLRRSQSLQNLTDKTPPSAVKGKVPEYLEQRKVQWKKEVEERRRNTPDPSIPAGHTQMSERKRQETLQSLKEIHRSLVSELLSLPVKADTLSLRSRRAGLDQRLSEVEEAIKIFSRDKVYVKVDS</sequence>
<dbReference type="Pfam" id="PF13864">
    <property type="entry name" value="Enkurin"/>
    <property type="match status" value="1"/>
</dbReference>
<dbReference type="PROSITE" id="PS51665">
    <property type="entry name" value="ENKURIN"/>
    <property type="match status" value="1"/>
</dbReference>
<dbReference type="GO" id="GO:0005929">
    <property type="term" value="C:cilium"/>
    <property type="evidence" value="ECO:0007669"/>
    <property type="project" value="UniProtKB-SubCell"/>
</dbReference>
<comment type="caution">
    <text evidence="8">The sequence shown here is derived from an EMBL/GenBank/DDBJ whole genome shotgun (WGS) entry which is preliminary data.</text>
</comment>
<feature type="region of interest" description="Disordered" evidence="6">
    <location>
        <begin position="288"/>
        <end position="313"/>
    </location>
</feature>
<evidence type="ECO:0000256" key="5">
    <source>
        <dbReference type="ARBA" id="ARBA00023273"/>
    </source>
</evidence>
<dbReference type="InterPro" id="IPR027012">
    <property type="entry name" value="Enkurin_dom"/>
</dbReference>
<evidence type="ECO:0000256" key="6">
    <source>
        <dbReference type="SAM" id="MobiDB-lite"/>
    </source>
</evidence>
<dbReference type="EMBL" id="RJVU01069905">
    <property type="protein sequence ID" value="ROI64775.1"/>
    <property type="molecule type" value="Genomic_DNA"/>
</dbReference>
<name>A0A3N0XLH5_ANAGA</name>
<evidence type="ECO:0000256" key="3">
    <source>
        <dbReference type="ARBA" id="ARBA00022490"/>
    </source>
</evidence>